<evidence type="ECO:0000313" key="4">
    <source>
        <dbReference type="EMBL" id="GAA4420837.1"/>
    </source>
</evidence>
<gene>
    <name evidence="4" type="ORF">GCM10023090_09040</name>
</gene>
<accession>A0ABP8L1D2</accession>
<dbReference type="InterPro" id="IPR036206">
    <property type="entry name" value="ThiamineP_synth_sf"/>
</dbReference>
<protein>
    <recommendedName>
        <fullName evidence="3">Thiamine phosphate synthase/TenI domain-containing protein</fullName>
    </recommendedName>
</protein>
<sequence>MLTTEEQAIAQQLLAVHAQNFPGFEPQPCPELAPLPSALARAATYACSQMGFIAADAQCLGLAWERRYQRTAGAAQTTWPDEPADFGMRPSDTPTRFPACPQTLGLYAVLPDAAWVGRMARAGVPTVQLRFKSTDATAVRREVRAAVDAVAGTGALLFINDHWQEAIDAGAYGVHLGQEDLDALEPASLENLRRSGLRLGVSTHGYAEMVRADIVGPSYIALGAVFPTTLKRMATAPQGLQRLYAYARLMRHYPLVAIGGIGLDAFPSVWASGVGSIAVVRALVAAANPDAAAAELMAAMR</sequence>
<dbReference type="EMBL" id="BAABEX010000007">
    <property type="protein sequence ID" value="GAA4420837.1"/>
    <property type="molecule type" value="Genomic_DNA"/>
</dbReference>
<proteinExistence type="predicted"/>
<dbReference type="Pfam" id="PF02581">
    <property type="entry name" value="TMP-TENI"/>
    <property type="match status" value="1"/>
</dbReference>
<organism evidence="4 5">
    <name type="scientific">Acidovorax lacteus</name>
    <dbReference type="NCBI Taxonomy" id="1924988"/>
    <lineage>
        <taxon>Bacteria</taxon>
        <taxon>Pseudomonadati</taxon>
        <taxon>Pseudomonadota</taxon>
        <taxon>Betaproteobacteria</taxon>
        <taxon>Burkholderiales</taxon>
        <taxon>Comamonadaceae</taxon>
        <taxon>Acidovorax</taxon>
    </lineage>
</organism>
<evidence type="ECO:0000313" key="5">
    <source>
        <dbReference type="Proteomes" id="UP001501788"/>
    </source>
</evidence>
<dbReference type="CDD" id="cd00564">
    <property type="entry name" value="TMP_TenI"/>
    <property type="match status" value="1"/>
</dbReference>
<name>A0ABP8L1D2_9BURK</name>
<feature type="domain" description="Thiamine phosphate synthase/TenI" evidence="3">
    <location>
        <begin position="113"/>
        <end position="283"/>
    </location>
</feature>
<comment type="caution">
    <text evidence="4">The sequence shown here is derived from an EMBL/GenBank/DDBJ whole genome shotgun (WGS) entry which is preliminary data.</text>
</comment>
<dbReference type="Proteomes" id="UP001501788">
    <property type="component" value="Unassembled WGS sequence"/>
</dbReference>
<keyword evidence="5" id="KW-1185">Reference proteome</keyword>
<evidence type="ECO:0000256" key="1">
    <source>
        <dbReference type="ARBA" id="ARBA00004948"/>
    </source>
</evidence>
<dbReference type="RefSeq" id="WP_345062486.1">
    <property type="nucleotide sequence ID" value="NZ_BAABEX010000007.1"/>
</dbReference>
<comment type="pathway">
    <text evidence="1">Cofactor biosynthesis; thiamine diphosphate biosynthesis.</text>
</comment>
<dbReference type="PANTHER" id="PTHR20857:SF15">
    <property type="entry name" value="THIAMINE-PHOSPHATE SYNTHASE"/>
    <property type="match status" value="1"/>
</dbReference>
<dbReference type="PANTHER" id="PTHR20857">
    <property type="entry name" value="THIAMINE-PHOSPHATE PYROPHOSPHORYLASE"/>
    <property type="match status" value="1"/>
</dbReference>
<dbReference type="Gene3D" id="3.20.20.70">
    <property type="entry name" value="Aldolase class I"/>
    <property type="match status" value="1"/>
</dbReference>
<dbReference type="SUPFAM" id="SSF51391">
    <property type="entry name" value="Thiamin phosphate synthase"/>
    <property type="match status" value="1"/>
</dbReference>
<evidence type="ECO:0000256" key="2">
    <source>
        <dbReference type="ARBA" id="ARBA00022977"/>
    </source>
</evidence>
<reference evidence="5" key="1">
    <citation type="journal article" date="2019" name="Int. J. Syst. Evol. Microbiol.">
        <title>The Global Catalogue of Microorganisms (GCM) 10K type strain sequencing project: providing services to taxonomists for standard genome sequencing and annotation.</title>
        <authorList>
            <consortium name="The Broad Institute Genomics Platform"/>
            <consortium name="The Broad Institute Genome Sequencing Center for Infectious Disease"/>
            <person name="Wu L."/>
            <person name="Ma J."/>
        </authorList>
    </citation>
    <scope>NUCLEOTIDE SEQUENCE [LARGE SCALE GENOMIC DNA]</scope>
    <source>
        <strain evidence="5">JCM 31890</strain>
    </source>
</reference>
<evidence type="ECO:0000259" key="3">
    <source>
        <dbReference type="Pfam" id="PF02581"/>
    </source>
</evidence>
<dbReference type="InterPro" id="IPR013785">
    <property type="entry name" value="Aldolase_TIM"/>
</dbReference>
<keyword evidence="2" id="KW-0784">Thiamine biosynthesis</keyword>
<dbReference type="InterPro" id="IPR022998">
    <property type="entry name" value="ThiamineP_synth_TenI"/>
</dbReference>